<dbReference type="SUPFAM" id="SSF63411">
    <property type="entry name" value="LuxS/MPP-like metallohydrolase"/>
    <property type="match status" value="2"/>
</dbReference>
<evidence type="ECO:0000259" key="2">
    <source>
        <dbReference type="Pfam" id="PF05193"/>
    </source>
</evidence>
<dbReference type="GO" id="GO:0046872">
    <property type="term" value="F:metal ion binding"/>
    <property type="evidence" value="ECO:0007669"/>
    <property type="project" value="InterPro"/>
</dbReference>
<dbReference type="Proteomes" id="UP001066276">
    <property type="component" value="Chromosome 10"/>
</dbReference>
<dbReference type="Gene3D" id="3.30.830.10">
    <property type="entry name" value="Metalloenzyme, LuxS/M16 peptidase-like"/>
    <property type="match status" value="2"/>
</dbReference>
<evidence type="ECO:0000313" key="4">
    <source>
        <dbReference type="Proteomes" id="UP001066276"/>
    </source>
</evidence>
<dbReference type="InterPro" id="IPR011765">
    <property type="entry name" value="Pept_M16_N"/>
</dbReference>
<evidence type="ECO:0000259" key="1">
    <source>
        <dbReference type="Pfam" id="PF00675"/>
    </source>
</evidence>
<dbReference type="PANTHER" id="PTHR11851">
    <property type="entry name" value="METALLOPROTEASE"/>
    <property type="match status" value="1"/>
</dbReference>
<feature type="domain" description="Peptidase M16 C-terminal" evidence="2">
    <location>
        <begin position="258"/>
        <end position="436"/>
    </location>
</feature>
<dbReference type="FunFam" id="3.30.830.10:FF:000039">
    <property type="entry name" value="Ubiquinol-cytochrome c reductase core subunit 2"/>
    <property type="match status" value="1"/>
</dbReference>
<dbReference type="Pfam" id="PF00675">
    <property type="entry name" value="Peptidase_M16"/>
    <property type="match status" value="1"/>
</dbReference>
<dbReference type="PANTHER" id="PTHR11851:SF226">
    <property type="entry name" value="CYTOCHROME B-C1 COMPLEX SUBUNIT 2, MITOCHONDRIAL"/>
    <property type="match status" value="1"/>
</dbReference>
<name>A0AAV7MAL2_PLEWA</name>
<dbReference type="Pfam" id="PF05193">
    <property type="entry name" value="Peptidase_M16_C"/>
    <property type="match status" value="1"/>
</dbReference>
<dbReference type="InterPro" id="IPR011249">
    <property type="entry name" value="Metalloenz_LuxS/M16"/>
</dbReference>
<dbReference type="EMBL" id="JANPWB010000014">
    <property type="protein sequence ID" value="KAJ1097175.1"/>
    <property type="molecule type" value="Genomic_DNA"/>
</dbReference>
<protein>
    <recommendedName>
        <fullName evidence="5">Cytochrome b-c1 complex subunit 2, mitochondrial</fullName>
    </recommendedName>
</protein>
<proteinExistence type="predicted"/>
<organism evidence="3 4">
    <name type="scientific">Pleurodeles waltl</name>
    <name type="common">Iberian ribbed newt</name>
    <dbReference type="NCBI Taxonomy" id="8319"/>
    <lineage>
        <taxon>Eukaryota</taxon>
        <taxon>Metazoa</taxon>
        <taxon>Chordata</taxon>
        <taxon>Craniata</taxon>
        <taxon>Vertebrata</taxon>
        <taxon>Euteleostomi</taxon>
        <taxon>Amphibia</taxon>
        <taxon>Batrachia</taxon>
        <taxon>Caudata</taxon>
        <taxon>Salamandroidea</taxon>
        <taxon>Salamandridae</taxon>
        <taxon>Pleurodelinae</taxon>
        <taxon>Pleurodeles</taxon>
    </lineage>
</organism>
<evidence type="ECO:0008006" key="5">
    <source>
        <dbReference type="Google" id="ProtNLM"/>
    </source>
</evidence>
<dbReference type="InterPro" id="IPR007863">
    <property type="entry name" value="Peptidase_M16_C"/>
</dbReference>
<dbReference type="FunFam" id="3.30.830.10:FF:000018">
    <property type="entry name" value="Cytochrome b-c1 complex subunit 2, mitochondrial"/>
    <property type="match status" value="1"/>
</dbReference>
<reference evidence="3" key="1">
    <citation type="journal article" date="2022" name="bioRxiv">
        <title>Sequencing and chromosome-scale assembly of the giantPleurodeles waltlgenome.</title>
        <authorList>
            <person name="Brown T."/>
            <person name="Elewa A."/>
            <person name="Iarovenko S."/>
            <person name="Subramanian E."/>
            <person name="Araus A.J."/>
            <person name="Petzold A."/>
            <person name="Susuki M."/>
            <person name="Suzuki K.-i.T."/>
            <person name="Hayashi T."/>
            <person name="Toyoda A."/>
            <person name="Oliveira C."/>
            <person name="Osipova E."/>
            <person name="Leigh N.D."/>
            <person name="Simon A."/>
            <person name="Yun M.H."/>
        </authorList>
    </citation>
    <scope>NUCLEOTIDE SEQUENCE</scope>
    <source>
        <strain evidence="3">20211129_DDA</strain>
        <tissue evidence="3">Liver</tissue>
    </source>
</reference>
<dbReference type="AlphaFoldDB" id="A0AAV7MAL2"/>
<sequence>MPITLTSLLHTAAQAGVLSLAAPRLFNGRVKCQARRCILGVSCRHLVSRSRFEGEMQGCRMKLPSGMRCLSRRLYSAKAASEHQVVASARLHPEDLQITKLPNGLVIASVENYSPASKIGVFVKAGSRYETADSLGINHLLRLSSSLTTKGASSFRLTRGIEAVGGSLSVTSTRENMAYTVECLRDYVDTVMEYLINVTTAPEFRRWEVSDLQSKLKLDKAFAYQNPQVGVLENLHAASYRNALSNSLYCPDFMIGKCTSEQLHQFVQNNFTSARMALVGLGISHAVLKQVGEQFLNIRSGGGASSVKAQYRGAEIREENGNSLVHAAVVAEGAPTGSAEANASSILQHVLGAGPFIKRGSAVTSRLSQSISKATNLPFDASGFNVNYSDTGLFGVYTISQATAAADVIKAALSQVESVAQGKLTEAEVTRAKNQLKARHLMLVESTDGLLDEIGSQALASGTYVSPTAGVQSIDSVSTADIVNVAKRFVAGKKSMAASGNLMNTPFVDDL</sequence>
<keyword evidence="4" id="KW-1185">Reference proteome</keyword>
<dbReference type="GO" id="GO:0005739">
    <property type="term" value="C:mitochondrion"/>
    <property type="evidence" value="ECO:0007669"/>
    <property type="project" value="TreeGrafter"/>
</dbReference>
<evidence type="ECO:0000313" key="3">
    <source>
        <dbReference type="EMBL" id="KAJ1097175.1"/>
    </source>
</evidence>
<dbReference type="InterPro" id="IPR050361">
    <property type="entry name" value="MPP/UQCRC_Complex"/>
</dbReference>
<comment type="caution">
    <text evidence="3">The sequence shown here is derived from an EMBL/GenBank/DDBJ whole genome shotgun (WGS) entry which is preliminary data.</text>
</comment>
<feature type="domain" description="Peptidase M16 N-terminal" evidence="1">
    <location>
        <begin position="107"/>
        <end position="252"/>
    </location>
</feature>
<gene>
    <name evidence="3" type="ORF">NDU88_002301</name>
</gene>
<accession>A0AAV7MAL2</accession>